<evidence type="ECO:0000313" key="3">
    <source>
        <dbReference type="Proteomes" id="UP000640333"/>
    </source>
</evidence>
<keyword evidence="1" id="KW-1133">Transmembrane helix</keyword>
<dbReference type="AlphaFoldDB" id="A0A8J7FCL6"/>
<keyword evidence="1" id="KW-0472">Membrane</keyword>
<dbReference type="Proteomes" id="UP000640333">
    <property type="component" value="Unassembled WGS sequence"/>
</dbReference>
<dbReference type="InterPro" id="IPR021296">
    <property type="entry name" value="DUF2868"/>
</dbReference>
<dbReference type="RefSeq" id="WP_193952791.1">
    <property type="nucleotide sequence ID" value="NZ_JADEYS010000006.1"/>
</dbReference>
<dbReference type="EMBL" id="JADEYS010000006">
    <property type="protein sequence ID" value="MBE9397254.1"/>
    <property type="molecule type" value="Genomic_DNA"/>
</dbReference>
<reference evidence="2" key="1">
    <citation type="submission" date="2020-10" db="EMBL/GenBank/DDBJ databases">
        <title>Bacterium isolated from coastal waters sediment.</title>
        <authorList>
            <person name="Chen R.-J."/>
            <person name="Lu D.-C."/>
            <person name="Zhu K.-L."/>
            <person name="Du Z.-J."/>
        </authorList>
    </citation>
    <scope>NUCLEOTIDE SEQUENCE</scope>
    <source>
        <strain evidence="2">N1Y112</strain>
    </source>
</reference>
<name>A0A8J7FCL6_9GAMM</name>
<proteinExistence type="predicted"/>
<dbReference type="Pfam" id="PF11067">
    <property type="entry name" value="DUF2868"/>
    <property type="match status" value="1"/>
</dbReference>
<feature type="transmembrane region" description="Helical" evidence="1">
    <location>
        <begin position="39"/>
        <end position="62"/>
    </location>
</feature>
<evidence type="ECO:0000313" key="2">
    <source>
        <dbReference type="EMBL" id="MBE9397254.1"/>
    </source>
</evidence>
<organism evidence="2 3">
    <name type="scientific">Pontibacterium sinense</name>
    <dbReference type="NCBI Taxonomy" id="2781979"/>
    <lineage>
        <taxon>Bacteria</taxon>
        <taxon>Pseudomonadati</taxon>
        <taxon>Pseudomonadota</taxon>
        <taxon>Gammaproteobacteria</taxon>
        <taxon>Oceanospirillales</taxon>
        <taxon>Oceanospirillaceae</taxon>
        <taxon>Pontibacterium</taxon>
    </lineage>
</organism>
<evidence type="ECO:0000256" key="1">
    <source>
        <dbReference type="SAM" id="Phobius"/>
    </source>
</evidence>
<keyword evidence="1" id="KW-0812">Transmembrane</keyword>
<sequence length="377" mass="42185">MTNKSYTHLSWGIAVVAAITGILSTVAVTAGDSAGRVNLMYLVLLYVAVPLFSLLLLSLFSALKKPPLLVGALARLSLWPSSWRDALPELKRERRFQPWLFCQSQKAMLSFNLGCLVSFITLLLFNDLSFVWRSTLLTAEDIYPFLAVIAEPWAFIDSAQPALELLVSTRDSRLVAHPTGGAEYGLWWKFLVASQLCYGILPRLLLLWLANYRFNALPAQPVDAVMPVTAPLVNRSPEAPALAEVEKVKGCSTMSQPYCLVLWTDLPQSLVDKVTEQMGLPEQTFHAGPHGEMDQELAAEADPRSKLVLVAAWEPPLGELNDFLQQGHGALIPLDWRDNVFTQVSALHLDEWRRFCHPLEQWQLLQLDNPRLDEESK</sequence>
<feature type="transmembrane region" description="Helical" evidence="1">
    <location>
        <begin position="6"/>
        <end position="27"/>
    </location>
</feature>
<gene>
    <name evidence="2" type="ORF">IOQ59_08275</name>
</gene>
<accession>A0A8J7FCL6</accession>
<comment type="caution">
    <text evidence="2">The sequence shown here is derived from an EMBL/GenBank/DDBJ whole genome shotgun (WGS) entry which is preliminary data.</text>
</comment>
<protein>
    <submittedName>
        <fullName evidence="2">DUF2868 domain-containing protein</fullName>
    </submittedName>
</protein>
<feature type="transmembrane region" description="Helical" evidence="1">
    <location>
        <begin position="107"/>
        <end position="125"/>
    </location>
</feature>
<keyword evidence="3" id="KW-1185">Reference proteome</keyword>